<evidence type="ECO:0000313" key="9">
    <source>
        <dbReference type="EMBL" id="AHV78090.1"/>
    </source>
</evidence>
<feature type="transmembrane region" description="Helical" evidence="7">
    <location>
        <begin position="262"/>
        <end position="280"/>
    </location>
</feature>
<evidence type="ECO:0000256" key="5">
    <source>
        <dbReference type="ARBA" id="ARBA00023136"/>
    </source>
</evidence>
<feature type="domain" description="NADH:quinone oxidoreductase/Mrp antiporter transmembrane" evidence="8">
    <location>
        <begin position="100"/>
        <end position="378"/>
    </location>
</feature>
<gene>
    <name evidence="9" type="primary">nad2</name>
</gene>
<name>X4Y4G6_CARAL</name>
<feature type="transmembrane region" description="Helical" evidence="7">
    <location>
        <begin position="410"/>
        <end position="431"/>
    </location>
</feature>
<feature type="transmembrane region" description="Helical" evidence="7">
    <location>
        <begin position="137"/>
        <end position="157"/>
    </location>
</feature>
<reference evidence="9" key="3">
    <citation type="submission" date="2014-04" db="EMBL/GenBank/DDBJ databases">
        <authorList>
            <person name="Kyal E."/>
            <person name="Lavrov D.V."/>
        </authorList>
    </citation>
    <scope>NUCLEOTIDE SEQUENCE</scope>
</reference>
<dbReference type="Pfam" id="PF00361">
    <property type="entry name" value="Proton_antipo_M"/>
    <property type="match status" value="1"/>
</dbReference>
<evidence type="ECO:0000256" key="6">
    <source>
        <dbReference type="ARBA" id="ARBA00049551"/>
    </source>
</evidence>
<dbReference type="EMBL" id="KJ452776">
    <property type="protein sequence ID" value="AHV78090.1"/>
    <property type="molecule type" value="Genomic_DNA"/>
</dbReference>
<dbReference type="PANTHER" id="PTHR22773">
    <property type="entry name" value="NADH DEHYDROGENASE"/>
    <property type="match status" value="1"/>
</dbReference>
<dbReference type="AlphaFoldDB" id="X4Y4G6"/>
<comment type="subcellular location">
    <subcellularLocation>
        <location evidence="1">Membrane</location>
        <topology evidence="1">Multi-pass membrane protein</topology>
    </subcellularLocation>
</comment>
<organism evidence="9">
    <name type="scientific">Carybdea alata</name>
    <name type="common">Hawaiian box jellyfish</name>
    <dbReference type="NCBI Taxonomy" id="1193083"/>
    <lineage>
        <taxon>Eukaryota</taxon>
        <taxon>Metazoa</taxon>
        <taxon>Cnidaria</taxon>
        <taxon>Cubozoa</taxon>
        <taxon>Carybdeida</taxon>
        <taxon>Alatinidae</taxon>
        <taxon>Alatina</taxon>
    </lineage>
</organism>
<feature type="transmembrane region" description="Helical" evidence="7">
    <location>
        <begin position="364"/>
        <end position="384"/>
    </location>
</feature>
<dbReference type="EC" id="7.1.1.2" evidence="2"/>
<evidence type="ECO:0000256" key="7">
    <source>
        <dbReference type="SAM" id="Phobius"/>
    </source>
</evidence>
<feature type="transmembrane region" description="Helical" evidence="7">
    <location>
        <begin position="105"/>
        <end position="125"/>
    </location>
</feature>
<feature type="transmembrane region" description="Helical" evidence="7">
    <location>
        <begin position="177"/>
        <end position="201"/>
    </location>
</feature>
<feature type="transmembrane region" description="Helical" evidence="7">
    <location>
        <begin position="58"/>
        <end position="76"/>
    </location>
</feature>
<protein>
    <recommendedName>
        <fullName evidence="2">NADH:ubiquinone reductase (H(+)-translocating)</fullName>
        <ecNumber evidence="2">7.1.1.2</ecNumber>
    </recommendedName>
</protein>
<evidence type="ECO:0000256" key="2">
    <source>
        <dbReference type="ARBA" id="ARBA00012944"/>
    </source>
</evidence>
<dbReference type="InterPro" id="IPR001750">
    <property type="entry name" value="ND/Mrp_TM"/>
</dbReference>
<evidence type="ECO:0000256" key="3">
    <source>
        <dbReference type="ARBA" id="ARBA00022692"/>
    </source>
</evidence>
<accession>X4Y4G6</accession>
<evidence type="ECO:0000256" key="1">
    <source>
        <dbReference type="ARBA" id="ARBA00004141"/>
    </source>
</evidence>
<reference evidence="9" key="2">
    <citation type="submission" date="2014-01" db="EMBL/GenBank/DDBJ databases">
        <authorList>
            <person name="Kayal E."/>
        </authorList>
    </citation>
    <scope>NUCLEOTIDE SEQUENCE</scope>
</reference>
<evidence type="ECO:0000256" key="4">
    <source>
        <dbReference type="ARBA" id="ARBA00022989"/>
    </source>
</evidence>
<keyword evidence="4 7" id="KW-1133">Transmembrane helix</keyword>
<keyword evidence="9" id="KW-0496">Mitochondrion</keyword>
<feature type="transmembrane region" description="Helical" evidence="7">
    <location>
        <begin position="329"/>
        <end position="352"/>
    </location>
</feature>
<dbReference type="GO" id="GO:0016020">
    <property type="term" value="C:membrane"/>
    <property type="evidence" value="ECO:0007669"/>
    <property type="project" value="UniProtKB-SubCell"/>
</dbReference>
<geneLocation type="mitochondrion" evidence="9"/>
<keyword evidence="3 7" id="KW-0812">Transmembrane</keyword>
<feature type="transmembrane region" description="Helical" evidence="7">
    <location>
        <begin position="83"/>
        <end position="99"/>
    </location>
</feature>
<proteinExistence type="predicted"/>
<feature type="transmembrane region" description="Helical" evidence="7">
    <location>
        <begin position="286"/>
        <end position="308"/>
    </location>
</feature>
<feature type="transmembrane region" description="Helical" evidence="7">
    <location>
        <begin position="12"/>
        <end position="38"/>
    </location>
</feature>
<reference evidence="9" key="1">
    <citation type="journal article" date="2012" name="Genome Biol. Evol.">
        <title>Evolution of linear mitochondrial genomes in medusozoan cnidarians.</title>
        <authorList>
            <person name="Kayal E."/>
            <person name="Bentlage B."/>
            <person name="Collins A.G."/>
            <person name="Kayal M."/>
            <person name="Pirro S."/>
            <person name="Lavrov D.V."/>
        </authorList>
    </citation>
    <scope>NUCLEOTIDE SEQUENCE</scope>
</reference>
<evidence type="ECO:0000259" key="8">
    <source>
        <dbReference type="Pfam" id="PF00361"/>
    </source>
</evidence>
<keyword evidence="5 7" id="KW-0472">Membrane</keyword>
<comment type="catalytic activity">
    <reaction evidence="6">
        <text>a ubiquinone + NADH + 5 H(+)(in) = a ubiquinol + NAD(+) + 4 H(+)(out)</text>
        <dbReference type="Rhea" id="RHEA:29091"/>
        <dbReference type="Rhea" id="RHEA-COMP:9565"/>
        <dbReference type="Rhea" id="RHEA-COMP:9566"/>
        <dbReference type="ChEBI" id="CHEBI:15378"/>
        <dbReference type="ChEBI" id="CHEBI:16389"/>
        <dbReference type="ChEBI" id="CHEBI:17976"/>
        <dbReference type="ChEBI" id="CHEBI:57540"/>
        <dbReference type="ChEBI" id="CHEBI:57945"/>
        <dbReference type="EC" id="7.1.1.2"/>
    </reaction>
</comment>
<dbReference type="GO" id="GO:0008137">
    <property type="term" value="F:NADH dehydrogenase (ubiquinone) activity"/>
    <property type="evidence" value="ECO:0007669"/>
    <property type="project" value="UniProtKB-EC"/>
</dbReference>
<sequence>MSAMIILGGVGSVLIVVSLWRSTYYLCCGVTMWILALWSNWTILVDKYSYFQFSSQWLWLWGIFSILLTLVIISWCSFQRGEVNILWLFVLLGTLLILSSDHWLLVYLGLELQTLSLFVIVVYPGATVKTTEAGLKFFVLGALSSGLFLFGILGVFMETGTLWISSSTDCLVNTYSSLWPYSFLICSVFFKLGVAPFHFWLPDVYQGVSLNNIMLLSTIPKIGAWGVLCKLGVLTGWVVMGALASMIIGAVGAINQSSLFRLVAYSGIVHMGFIIWPLAYCSSYGLLISSVYLMIYSLSVVLWMGPLSSLSFHKWNLIELAGVYKKNSALGLTQVFTLFSLAGVPPLLGFFVKWWVIQQAISESYLFLALFSIVVTVIGAIYYLRVIKILIFQRGSNFVSWKLALCPPRGFSLIQCLAVGVILYAVLGFIINPFPVLYVSQWFVNF</sequence>